<dbReference type="PROSITE" id="PS50102">
    <property type="entry name" value="RRM"/>
    <property type="match status" value="1"/>
</dbReference>
<reference evidence="4" key="1">
    <citation type="journal article" date="2019" name="Int. J. Syst. Evol. Microbiol.">
        <title>The Global Catalogue of Microorganisms (GCM) 10K type strain sequencing project: providing services to taxonomists for standard genome sequencing and annotation.</title>
        <authorList>
            <consortium name="The Broad Institute Genomics Platform"/>
            <consortium name="The Broad Institute Genome Sequencing Center for Infectious Disease"/>
            <person name="Wu L."/>
            <person name="Ma J."/>
        </authorList>
    </citation>
    <scope>NUCLEOTIDE SEQUENCE [LARGE SCALE GENOMIC DNA]</scope>
    <source>
        <strain evidence="4">CGMCC 1.12923</strain>
    </source>
</reference>
<protein>
    <recommendedName>
        <fullName evidence="2">RRM domain-containing protein</fullName>
    </recommendedName>
</protein>
<dbReference type="InterPro" id="IPR035979">
    <property type="entry name" value="RBD_domain_sf"/>
</dbReference>
<dbReference type="InterPro" id="IPR012677">
    <property type="entry name" value="Nucleotide-bd_a/b_plait_sf"/>
</dbReference>
<dbReference type="PANTHER" id="PTHR48025:SF1">
    <property type="entry name" value="RRM DOMAIN-CONTAINING PROTEIN"/>
    <property type="match status" value="1"/>
</dbReference>
<dbReference type="Gene3D" id="3.30.70.330">
    <property type="match status" value="1"/>
</dbReference>
<dbReference type="Proteomes" id="UP000614272">
    <property type="component" value="Unassembled WGS sequence"/>
</dbReference>
<keyword evidence="4" id="KW-1185">Reference proteome</keyword>
<dbReference type="EMBL" id="BMGJ01000003">
    <property type="protein sequence ID" value="GGD58863.1"/>
    <property type="molecule type" value="Genomic_DNA"/>
</dbReference>
<dbReference type="InterPro" id="IPR050502">
    <property type="entry name" value="Euk_RNA-bind_prot"/>
</dbReference>
<accession>A0ABQ1R5I1</accession>
<evidence type="ECO:0000259" key="2">
    <source>
        <dbReference type="PROSITE" id="PS50102"/>
    </source>
</evidence>
<dbReference type="Pfam" id="PF00076">
    <property type="entry name" value="RRM_1"/>
    <property type="match status" value="1"/>
</dbReference>
<organism evidence="3 4">
    <name type="scientific">Lacimicrobium alkaliphilum</name>
    <dbReference type="NCBI Taxonomy" id="1526571"/>
    <lineage>
        <taxon>Bacteria</taxon>
        <taxon>Pseudomonadati</taxon>
        <taxon>Pseudomonadota</taxon>
        <taxon>Gammaproteobacteria</taxon>
        <taxon>Alteromonadales</taxon>
        <taxon>Alteromonadaceae</taxon>
        <taxon>Lacimicrobium</taxon>
    </lineage>
</organism>
<keyword evidence="1" id="KW-0694">RNA-binding</keyword>
<dbReference type="RefSeq" id="WP_099035653.1">
    <property type="nucleotide sequence ID" value="NZ_BMGJ01000003.1"/>
</dbReference>
<evidence type="ECO:0000256" key="1">
    <source>
        <dbReference type="ARBA" id="ARBA00022884"/>
    </source>
</evidence>
<feature type="domain" description="RRM" evidence="2">
    <location>
        <begin position="1"/>
        <end position="79"/>
    </location>
</feature>
<evidence type="ECO:0000313" key="3">
    <source>
        <dbReference type="EMBL" id="GGD58863.1"/>
    </source>
</evidence>
<gene>
    <name evidence="3" type="ORF">GCM10011357_12660</name>
</gene>
<name>A0ABQ1R5I1_9ALTE</name>
<dbReference type="SMART" id="SM00360">
    <property type="entry name" value="RRM"/>
    <property type="match status" value="1"/>
</dbReference>
<sequence>MKLIVRNLDRATTEDELKRMFEEFGAVQSCNLVIDQASGLSKGFGFIEMPKAGEAKAAIKNLNNKSVGNSKIRVKKAEEKKA</sequence>
<comment type="caution">
    <text evidence="3">The sequence shown here is derived from an EMBL/GenBank/DDBJ whole genome shotgun (WGS) entry which is preliminary data.</text>
</comment>
<proteinExistence type="predicted"/>
<dbReference type="PANTHER" id="PTHR48025">
    <property type="entry name" value="OS02G0815200 PROTEIN"/>
    <property type="match status" value="1"/>
</dbReference>
<dbReference type="InterPro" id="IPR000504">
    <property type="entry name" value="RRM_dom"/>
</dbReference>
<dbReference type="SUPFAM" id="SSF54928">
    <property type="entry name" value="RNA-binding domain, RBD"/>
    <property type="match status" value="1"/>
</dbReference>
<evidence type="ECO:0000313" key="4">
    <source>
        <dbReference type="Proteomes" id="UP000614272"/>
    </source>
</evidence>